<dbReference type="Pfam" id="PF22528">
    <property type="entry name" value="PRMT_C"/>
    <property type="match status" value="1"/>
</dbReference>
<dbReference type="RefSeq" id="XP_062709937.1">
    <property type="nucleotide sequence ID" value="XM_062853953.1"/>
</dbReference>
<dbReference type="SUPFAM" id="SSF53335">
    <property type="entry name" value="S-adenosyl-L-methionine-dependent methyltransferases"/>
    <property type="match status" value="1"/>
</dbReference>
<dbReference type="EnsemblMetazoa" id="AALFPA23_005650.R7237">
    <property type="protein sequence ID" value="AALFPA23_005650.P7237"/>
    <property type="gene ID" value="AALFPA23_005650"/>
</dbReference>
<dbReference type="InterPro" id="IPR029063">
    <property type="entry name" value="SAM-dependent_MTases_sf"/>
</dbReference>
<evidence type="ECO:0000259" key="6">
    <source>
        <dbReference type="Pfam" id="PF13649"/>
    </source>
</evidence>
<proteinExistence type="predicted"/>
<evidence type="ECO:0000256" key="5">
    <source>
        <dbReference type="SAM" id="MobiDB-lite"/>
    </source>
</evidence>
<name>A0ABM1Y4I8_AEDAL</name>
<evidence type="ECO:0000256" key="4">
    <source>
        <dbReference type="PROSITE-ProRule" id="PRU01015"/>
    </source>
</evidence>
<evidence type="ECO:0008006" key="10">
    <source>
        <dbReference type="Google" id="ProtNLM"/>
    </source>
</evidence>
<keyword evidence="2 4" id="KW-0808">Transferase</keyword>
<protein>
    <recommendedName>
        <fullName evidence="10">Methyltransferase domain-containing protein</fullName>
    </recommendedName>
</protein>
<dbReference type="InterPro" id="IPR041698">
    <property type="entry name" value="Methyltransf_25"/>
</dbReference>
<evidence type="ECO:0000313" key="9">
    <source>
        <dbReference type="Proteomes" id="UP000069940"/>
    </source>
</evidence>
<dbReference type="Pfam" id="PF13649">
    <property type="entry name" value="Methyltransf_25"/>
    <property type="match status" value="1"/>
</dbReference>
<keyword evidence="9" id="KW-1185">Reference proteome</keyword>
<dbReference type="InterPro" id="IPR025799">
    <property type="entry name" value="Arg_MeTrfase"/>
</dbReference>
<organism evidence="8 9">
    <name type="scientific">Aedes albopictus</name>
    <name type="common">Asian tiger mosquito</name>
    <name type="synonym">Stegomyia albopicta</name>
    <dbReference type="NCBI Taxonomy" id="7160"/>
    <lineage>
        <taxon>Eukaryota</taxon>
        <taxon>Metazoa</taxon>
        <taxon>Ecdysozoa</taxon>
        <taxon>Arthropoda</taxon>
        <taxon>Hexapoda</taxon>
        <taxon>Insecta</taxon>
        <taxon>Pterygota</taxon>
        <taxon>Neoptera</taxon>
        <taxon>Endopterygota</taxon>
        <taxon>Diptera</taxon>
        <taxon>Nematocera</taxon>
        <taxon>Culicoidea</taxon>
        <taxon>Culicidae</taxon>
        <taxon>Culicinae</taxon>
        <taxon>Aedini</taxon>
        <taxon>Aedes</taxon>
        <taxon>Stegomyia</taxon>
    </lineage>
</organism>
<dbReference type="PANTHER" id="PTHR11006">
    <property type="entry name" value="PROTEIN ARGININE N-METHYLTRANSFERASE"/>
    <property type="match status" value="1"/>
</dbReference>
<feature type="region of interest" description="Disordered" evidence="5">
    <location>
        <begin position="1"/>
        <end position="25"/>
    </location>
</feature>
<reference evidence="8" key="2">
    <citation type="submission" date="2025-05" db="UniProtKB">
        <authorList>
            <consortium name="EnsemblMetazoa"/>
        </authorList>
    </citation>
    <scope>IDENTIFICATION</scope>
    <source>
        <strain evidence="8">Foshan</strain>
    </source>
</reference>
<dbReference type="CDD" id="cd02440">
    <property type="entry name" value="AdoMet_MTases"/>
    <property type="match status" value="1"/>
</dbReference>
<dbReference type="Gene3D" id="2.70.160.11">
    <property type="entry name" value="Hnrnp arginine n-methyltransferase1"/>
    <property type="match status" value="1"/>
</dbReference>
<evidence type="ECO:0000256" key="2">
    <source>
        <dbReference type="ARBA" id="ARBA00022679"/>
    </source>
</evidence>
<accession>A0ABM1Y4I8</accession>
<feature type="compositionally biased region" description="Low complexity" evidence="5">
    <location>
        <begin position="1"/>
        <end position="13"/>
    </location>
</feature>
<dbReference type="PANTHER" id="PTHR11006:SF124">
    <property type="entry name" value="ARGININE METHYLTRANSFERASE 1-RELATED"/>
    <property type="match status" value="1"/>
</dbReference>
<feature type="domain" description="Protein arginine N-methyltransferase" evidence="7">
    <location>
        <begin position="182"/>
        <end position="345"/>
    </location>
</feature>
<dbReference type="Gene3D" id="3.40.50.150">
    <property type="entry name" value="Vaccinia Virus protein VP39"/>
    <property type="match status" value="1"/>
</dbReference>
<evidence type="ECO:0000259" key="7">
    <source>
        <dbReference type="Pfam" id="PF22528"/>
    </source>
</evidence>
<keyword evidence="3 4" id="KW-0949">S-adenosyl-L-methionine</keyword>
<feature type="domain" description="Methyltransferase" evidence="6">
    <location>
        <begin position="76"/>
        <end position="176"/>
    </location>
</feature>
<dbReference type="Proteomes" id="UP000069940">
    <property type="component" value="Unassembled WGS sequence"/>
</dbReference>
<sequence length="360" mass="41501">MKPSTSSSSSSSSARNDDPEKFFTGMKPEDMTSREYYLDSYAHFGSHEETLKDEVRTLTYRNAMYHNKHLFRGKTVLDVGCGMGILSLFAARAGAARVIAIDCSNIIDHARKIVEANHLDHVITLIRSKVEAVDRLPHGIEKVDIILSEWMGHCLFHEAMLDAVIYARNKWLKPKGGMMFPDRCTLFVTAIEERQSKDERINWWEDVYGFNMSAIRKDAINEPLVDVIDPRQIVTSSYLIKEIDMYTVVRQDIDFESTFHLIAKRNDFVQALITYFNVEFTKCQQRLGFSTSPESPYTHWKQTVFFLDEYLTAKKGEEICGRFAMKTTGHRMNKELALTIDVRFEGELAQVVESNQYLMR</sequence>
<keyword evidence="1 4" id="KW-0489">Methyltransferase</keyword>
<evidence type="ECO:0000256" key="1">
    <source>
        <dbReference type="ARBA" id="ARBA00022603"/>
    </source>
</evidence>
<dbReference type="PROSITE" id="PS51678">
    <property type="entry name" value="SAM_MT_PRMT"/>
    <property type="match status" value="1"/>
</dbReference>
<evidence type="ECO:0000256" key="3">
    <source>
        <dbReference type="ARBA" id="ARBA00022691"/>
    </source>
</evidence>
<feature type="compositionally biased region" description="Basic and acidic residues" evidence="5">
    <location>
        <begin position="15"/>
        <end position="25"/>
    </location>
</feature>
<dbReference type="InterPro" id="IPR055135">
    <property type="entry name" value="PRMT_dom"/>
</dbReference>
<reference evidence="9" key="1">
    <citation type="journal article" date="2015" name="Proc. Natl. Acad. Sci. U.S.A.">
        <title>Genome sequence of the Asian Tiger mosquito, Aedes albopictus, reveals insights into its biology, genetics, and evolution.</title>
        <authorList>
            <person name="Chen X.G."/>
            <person name="Jiang X."/>
            <person name="Gu J."/>
            <person name="Xu M."/>
            <person name="Wu Y."/>
            <person name="Deng Y."/>
            <person name="Zhang C."/>
            <person name="Bonizzoni M."/>
            <person name="Dermauw W."/>
            <person name="Vontas J."/>
            <person name="Armbruster P."/>
            <person name="Huang X."/>
            <person name="Yang Y."/>
            <person name="Zhang H."/>
            <person name="He W."/>
            <person name="Peng H."/>
            <person name="Liu Y."/>
            <person name="Wu K."/>
            <person name="Chen J."/>
            <person name="Lirakis M."/>
            <person name="Topalis P."/>
            <person name="Van Leeuwen T."/>
            <person name="Hall A.B."/>
            <person name="Jiang X."/>
            <person name="Thorpe C."/>
            <person name="Mueller R.L."/>
            <person name="Sun C."/>
            <person name="Waterhouse R.M."/>
            <person name="Yan G."/>
            <person name="Tu Z.J."/>
            <person name="Fang X."/>
            <person name="James A.A."/>
        </authorList>
    </citation>
    <scope>NUCLEOTIDE SEQUENCE [LARGE SCALE GENOMIC DNA]</scope>
    <source>
        <strain evidence="9">Foshan</strain>
    </source>
</reference>
<evidence type="ECO:0000313" key="8">
    <source>
        <dbReference type="EnsemblMetazoa" id="AALFPA23_005650.P7237"/>
    </source>
</evidence>
<dbReference type="GeneID" id="109418948"/>